<protein>
    <recommendedName>
        <fullName evidence="1">GyrI-like small molecule binding domain-containing protein</fullName>
    </recommendedName>
</protein>
<dbReference type="Proteomes" id="UP000050929">
    <property type="component" value="Unassembled WGS sequence"/>
</dbReference>
<keyword evidence="3" id="KW-1185">Reference proteome</keyword>
<accession>A0A0R1IZQ6</accession>
<dbReference type="STRING" id="1423811.FC72_GL002085"/>
<dbReference type="PATRIC" id="fig|1423811.3.peg.2129"/>
<dbReference type="Pfam" id="PF06445">
    <property type="entry name" value="GyrI-like"/>
    <property type="match status" value="1"/>
</dbReference>
<reference evidence="2 3" key="1">
    <citation type="journal article" date="2015" name="Genome Announc.">
        <title>Expanding the biotechnology potential of lactobacilli through comparative genomics of 213 strains and associated genera.</title>
        <authorList>
            <person name="Sun Z."/>
            <person name="Harris H.M."/>
            <person name="McCann A."/>
            <person name="Guo C."/>
            <person name="Argimon S."/>
            <person name="Zhang W."/>
            <person name="Yang X."/>
            <person name="Jeffery I.B."/>
            <person name="Cooney J.C."/>
            <person name="Kagawa T.F."/>
            <person name="Liu W."/>
            <person name="Song Y."/>
            <person name="Salvetti E."/>
            <person name="Wrobel A."/>
            <person name="Rasinkangas P."/>
            <person name="Parkhill J."/>
            <person name="Rea M.C."/>
            <person name="O'Sullivan O."/>
            <person name="Ritari J."/>
            <person name="Douillard F.P."/>
            <person name="Paul Ross R."/>
            <person name="Yang R."/>
            <person name="Briner A.E."/>
            <person name="Felis G.E."/>
            <person name="de Vos W.M."/>
            <person name="Barrangou R."/>
            <person name="Klaenhammer T.R."/>
            <person name="Caufield P.W."/>
            <person name="Cui Y."/>
            <person name="Zhang H."/>
            <person name="O'Toole P.W."/>
        </authorList>
    </citation>
    <scope>NUCLEOTIDE SEQUENCE [LARGE SCALE GENOMIC DNA]</scope>
    <source>
        <strain evidence="2 3">DSM 20183</strain>
    </source>
</reference>
<dbReference type="InterPro" id="IPR011256">
    <property type="entry name" value="Reg_factor_effector_dom_sf"/>
</dbReference>
<dbReference type="PIRSF" id="PIRSF031644">
    <property type="entry name" value="UCP031644"/>
    <property type="match status" value="1"/>
</dbReference>
<evidence type="ECO:0000313" key="3">
    <source>
        <dbReference type="Proteomes" id="UP000050929"/>
    </source>
</evidence>
<evidence type="ECO:0000259" key="1">
    <source>
        <dbReference type="Pfam" id="PF06445"/>
    </source>
</evidence>
<proteinExistence type="predicted"/>
<dbReference type="InterPro" id="IPR008319">
    <property type="entry name" value="GyrI-like_CCH_Lin2189-like"/>
</dbReference>
<dbReference type="OrthoDB" id="4772335at2"/>
<dbReference type="InterPro" id="IPR029442">
    <property type="entry name" value="GyrI-like"/>
</dbReference>
<dbReference type="EMBL" id="AZDG01000009">
    <property type="protein sequence ID" value="KRK64677.1"/>
    <property type="molecule type" value="Genomic_DNA"/>
</dbReference>
<organism evidence="2 3">
    <name type="scientific">Companilactobacillus tucceti DSM 20183</name>
    <dbReference type="NCBI Taxonomy" id="1423811"/>
    <lineage>
        <taxon>Bacteria</taxon>
        <taxon>Bacillati</taxon>
        <taxon>Bacillota</taxon>
        <taxon>Bacilli</taxon>
        <taxon>Lactobacillales</taxon>
        <taxon>Lactobacillaceae</taxon>
        <taxon>Companilactobacillus</taxon>
    </lineage>
</organism>
<comment type="caution">
    <text evidence="2">The sequence shown here is derived from an EMBL/GenBank/DDBJ whole genome shotgun (WGS) entry which is preliminary data.</text>
</comment>
<name>A0A0R1IZQ6_9LACO</name>
<gene>
    <name evidence="2" type="ORF">FC72_GL002085</name>
</gene>
<sequence length="207" mass="24567">MKYEWRKQEKNLYLPKQKPVVLDIPEQSFISLPGQGDPNGSDLKERLQALYPMSYGIKAEYRKYCKDKEVEFDDYVVFPLEGVWSLTEAGQKMDHLDKNEFIYDIMMRVPDFVPSEVVEEAIKNVKEKKYQPLMDDLERKTYSKKQVIEILHIGKYDDEPASFELMNQECAKLNKTRVSMIHREIYLSDARRVEPDKLKTVLRYEIK</sequence>
<dbReference type="AlphaFoldDB" id="A0A0R1IZQ6"/>
<feature type="domain" description="GyrI-like small molecule binding" evidence="1">
    <location>
        <begin position="18"/>
        <end position="200"/>
    </location>
</feature>
<evidence type="ECO:0000313" key="2">
    <source>
        <dbReference type="EMBL" id="KRK64677.1"/>
    </source>
</evidence>
<dbReference type="Gene3D" id="3.20.80.10">
    <property type="entry name" value="Regulatory factor, effector binding domain"/>
    <property type="match status" value="1"/>
</dbReference>
<dbReference type="RefSeq" id="WP_057765559.1">
    <property type="nucleotide sequence ID" value="NZ_AZDG01000009.1"/>
</dbReference>